<dbReference type="Gene3D" id="1.10.760.10">
    <property type="entry name" value="Cytochrome c-like domain"/>
    <property type="match status" value="1"/>
</dbReference>
<keyword evidence="7" id="KW-0560">Oxidoreductase</keyword>
<dbReference type="Pfam" id="PF00034">
    <property type="entry name" value="Cytochrom_C"/>
    <property type="match status" value="1"/>
</dbReference>
<dbReference type="PROSITE" id="PS51007">
    <property type="entry name" value="CYTC"/>
    <property type="match status" value="1"/>
</dbReference>
<evidence type="ECO:0000256" key="1">
    <source>
        <dbReference type="ARBA" id="ARBA00022617"/>
    </source>
</evidence>
<dbReference type="GO" id="GO:0020037">
    <property type="term" value="F:heme binding"/>
    <property type="evidence" value="ECO:0007669"/>
    <property type="project" value="InterPro"/>
</dbReference>
<dbReference type="InterPro" id="IPR051459">
    <property type="entry name" value="Cytochrome_c-type_DH"/>
</dbReference>
<organism evidence="7 8">
    <name type="scientific">Roseibium aggregatum</name>
    <dbReference type="NCBI Taxonomy" id="187304"/>
    <lineage>
        <taxon>Bacteria</taxon>
        <taxon>Pseudomonadati</taxon>
        <taxon>Pseudomonadota</taxon>
        <taxon>Alphaproteobacteria</taxon>
        <taxon>Hyphomicrobiales</taxon>
        <taxon>Stappiaceae</taxon>
        <taxon>Roseibium</taxon>
    </lineage>
</organism>
<reference evidence="8" key="1">
    <citation type="submission" date="2015-07" db="EMBL/GenBank/DDBJ databases">
        <authorList>
            <person name="Rodrigo-Torres Lidia"/>
            <person name="Arahal R.David."/>
        </authorList>
    </citation>
    <scope>NUCLEOTIDE SEQUENCE [LARGE SCALE GENOMIC DNA]</scope>
    <source>
        <strain evidence="8">CECT 4801</strain>
    </source>
</reference>
<evidence type="ECO:0000313" key="8">
    <source>
        <dbReference type="Proteomes" id="UP000048926"/>
    </source>
</evidence>
<dbReference type="OrthoDB" id="9811281at2"/>
<keyword evidence="5" id="KW-0732">Signal</keyword>
<evidence type="ECO:0000256" key="4">
    <source>
        <dbReference type="PROSITE-ProRule" id="PRU00433"/>
    </source>
</evidence>
<dbReference type="RefSeq" id="WP_055659740.1">
    <property type="nucleotide sequence ID" value="NZ_CXST01000003.1"/>
</dbReference>
<proteinExistence type="predicted"/>
<dbReference type="Proteomes" id="UP000048926">
    <property type="component" value="Unassembled WGS sequence"/>
</dbReference>
<gene>
    <name evidence="7" type="ORF">LAL4801_04506</name>
</gene>
<dbReference type="SUPFAM" id="SSF46626">
    <property type="entry name" value="Cytochrome c"/>
    <property type="match status" value="1"/>
</dbReference>
<dbReference type="EC" id="1.1.99.3" evidence="7"/>
<sequence>MICLVFQRTILAFAVLAAFSGSASADENKAARGAYLARIMACADCHSPRGPNGAPMPEAGLIGGNVGFEIPQAGIVWGPNLTPANGGAGSWSTEEIVTALTTGVRPDGRLLIPVMPWPAYAGLTTQDAEALASYLQSLTPDDNPVPGLIAPGENAPAPYFTIKFPG</sequence>
<dbReference type="EMBL" id="CXST01000003">
    <property type="protein sequence ID" value="CTQ46050.1"/>
    <property type="molecule type" value="Genomic_DNA"/>
</dbReference>
<evidence type="ECO:0000313" key="7">
    <source>
        <dbReference type="EMBL" id="CTQ46050.1"/>
    </source>
</evidence>
<dbReference type="InterPro" id="IPR009056">
    <property type="entry name" value="Cyt_c-like_dom"/>
</dbReference>
<protein>
    <submittedName>
        <fullName evidence="7">Gluconate 2-dehydrogenase cytochrome c subunit</fullName>
        <ecNumber evidence="7">1.1.99.3</ecNumber>
    </submittedName>
</protein>
<keyword evidence="3 4" id="KW-0408">Iron</keyword>
<feature type="signal peptide" evidence="5">
    <location>
        <begin position="1"/>
        <end position="25"/>
    </location>
</feature>
<dbReference type="STRING" id="187304.B0E33_14365"/>
<keyword evidence="8" id="KW-1185">Reference proteome</keyword>
<dbReference type="InterPro" id="IPR036909">
    <property type="entry name" value="Cyt_c-like_dom_sf"/>
</dbReference>
<keyword evidence="1 4" id="KW-0349">Heme</keyword>
<feature type="domain" description="Cytochrome c" evidence="6">
    <location>
        <begin position="28"/>
        <end position="139"/>
    </location>
</feature>
<dbReference type="AlphaFoldDB" id="A0A0M6YB55"/>
<name>A0A0M6YB55_9HYPH</name>
<feature type="chain" id="PRO_5005807826" evidence="5">
    <location>
        <begin position="26"/>
        <end position="166"/>
    </location>
</feature>
<evidence type="ECO:0000259" key="6">
    <source>
        <dbReference type="PROSITE" id="PS51007"/>
    </source>
</evidence>
<evidence type="ECO:0000256" key="3">
    <source>
        <dbReference type="ARBA" id="ARBA00023004"/>
    </source>
</evidence>
<keyword evidence="2 4" id="KW-0479">Metal-binding</keyword>
<dbReference type="PANTHER" id="PTHR35008">
    <property type="entry name" value="BLL4482 PROTEIN-RELATED"/>
    <property type="match status" value="1"/>
</dbReference>
<dbReference type="GO" id="GO:0046872">
    <property type="term" value="F:metal ion binding"/>
    <property type="evidence" value="ECO:0007669"/>
    <property type="project" value="UniProtKB-KW"/>
</dbReference>
<dbReference type="GO" id="GO:0009055">
    <property type="term" value="F:electron transfer activity"/>
    <property type="evidence" value="ECO:0007669"/>
    <property type="project" value="InterPro"/>
</dbReference>
<dbReference type="GO" id="GO:0033717">
    <property type="term" value="F:gluconate 2-dehydrogenase (acceptor) activity"/>
    <property type="evidence" value="ECO:0007669"/>
    <property type="project" value="UniProtKB-EC"/>
</dbReference>
<accession>A0A0M6YB55</accession>
<dbReference type="PANTHER" id="PTHR35008:SF4">
    <property type="entry name" value="BLL4482 PROTEIN"/>
    <property type="match status" value="1"/>
</dbReference>
<evidence type="ECO:0000256" key="5">
    <source>
        <dbReference type="SAM" id="SignalP"/>
    </source>
</evidence>
<evidence type="ECO:0000256" key="2">
    <source>
        <dbReference type="ARBA" id="ARBA00022723"/>
    </source>
</evidence>